<comment type="similarity">
    <text evidence="1">Belongs to the VPS26 family.</text>
</comment>
<reference evidence="2 3" key="1">
    <citation type="submission" date="2024-02" db="EMBL/GenBank/DDBJ databases">
        <authorList>
            <person name="Daric V."/>
            <person name="Darras S."/>
        </authorList>
    </citation>
    <scope>NUCLEOTIDE SEQUENCE [LARGE SCALE GENOMIC DNA]</scope>
</reference>
<protein>
    <submittedName>
        <fullName evidence="2">Uncharacterized protein</fullName>
    </submittedName>
</protein>
<keyword evidence="3" id="KW-1185">Reference proteome</keyword>
<dbReference type="Proteomes" id="UP001642483">
    <property type="component" value="Unassembled WGS sequence"/>
</dbReference>
<dbReference type="InterPro" id="IPR028934">
    <property type="entry name" value="Vps26-related"/>
</dbReference>
<organism evidence="2 3">
    <name type="scientific">Clavelina lepadiformis</name>
    <name type="common">Light-bulb sea squirt</name>
    <name type="synonym">Ascidia lepadiformis</name>
    <dbReference type="NCBI Taxonomy" id="159417"/>
    <lineage>
        <taxon>Eukaryota</taxon>
        <taxon>Metazoa</taxon>
        <taxon>Chordata</taxon>
        <taxon>Tunicata</taxon>
        <taxon>Ascidiacea</taxon>
        <taxon>Aplousobranchia</taxon>
        <taxon>Clavelinidae</taxon>
        <taxon>Clavelina</taxon>
    </lineage>
</organism>
<accession>A0ABP0G2S2</accession>
<evidence type="ECO:0000313" key="2">
    <source>
        <dbReference type="EMBL" id="CAK8684959.1"/>
    </source>
</evidence>
<dbReference type="Gene3D" id="2.60.40.640">
    <property type="match status" value="2"/>
</dbReference>
<dbReference type="InterPro" id="IPR014756">
    <property type="entry name" value="Ig_E-set"/>
</dbReference>
<gene>
    <name evidence="2" type="ORF">CVLEPA_LOCUS16127</name>
</gene>
<proteinExistence type="inferred from homology"/>
<dbReference type="PANTHER" id="PTHR12233">
    <property type="entry name" value="VACUOLAR PROTEIN SORTING 26 RELATED"/>
    <property type="match status" value="1"/>
</dbReference>
<dbReference type="Pfam" id="PF03643">
    <property type="entry name" value="Vps26"/>
    <property type="match status" value="1"/>
</dbReference>
<evidence type="ECO:0000313" key="3">
    <source>
        <dbReference type="Proteomes" id="UP001642483"/>
    </source>
</evidence>
<dbReference type="InterPro" id="IPR014752">
    <property type="entry name" value="Arrestin-like_C"/>
</dbReference>
<evidence type="ECO:0000256" key="1">
    <source>
        <dbReference type="ARBA" id="ARBA00009100"/>
    </source>
</evidence>
<name>A0ABP0G2S2_CLALP</name>
<dbReference type="SUPFAM" id="SSF81296">
    <property type="entry name" value="E set domains"/>
    <property type="match status" value="1"/>
</dbReference>
<comment type="caution">
    <text evidence="2">The sequence shown here is derived from an EMBL/GenBank/DDBJ whole genome shotgun (WGS) entry which is preliminary data.</text>
</comment>
<sequence>MNFFGYGAIESVEILLDGSDKRKKVRHKVSDSKSSEMCIYYDGETVSGAVSVNLKSGAKLDHKGIKVELIGQIEILYDRTNVHDFTTLTKQLASPGSLMQSKVFSFEFPHVEKPYESYFGSNVRLRYFLKVTVGRRLTDLTEELEFVVHTLSTYPENHSSIKMEVGIEDCLHIEFEYNKQKYHLKDAIIGKIYFLLVRVKIKHMEVHIIKRESTGNGPNMYHEDDTIAKFEIMDGAPVKGESIPIRLFLAGYELTPSMRDVNKKFSVRYFLNLVLIDEEDRRYFKQQEIILWRKGDVPRRSAAKGIEESTQRFGA</sequence>
<dbReference type="EMBL" id="CAWYQH010000098">
    <property type="protein sequence ID" value="CAK8684959.1"/>
    <property type="molecule type" value="Genomic_DNA"/>
</dbReference>